<dbReference type="PANTHER" id="PTHR43800">
    <property type="entry name" value="PEPTIDYL-LYSINE N-ACETYLTRANSFERASE YJAB"/>
    <property type="match status" value="1"/>
</dbReference>
<dbReference type="InterPro" id="IPR000182">
    <property type="entry name" value="GNAT_dom"/>
</dbReference>
<dbReference type="Gene3D" id="3.40.630.30">
    <property type="match status" value="1"/>
</dbReference>
<dbReference type="EC" id="2.3.1.-" evidence="4"/>
<accession>A0A9D2LHX3</accession>
<evidence type="ECO:0000313" key="5">
    <source>
        <dbReference type="Proteomes" id="UP000823824"/>
    </source>
</evidence>
<reference evidence="4" key="1">
    <citation type="journal article" date="2021" name="PeerJ">
        <title>Extensive microbial diversity within the chicken gut microbiome revealed by metagenomics and culture.</title>
        <authorList>
            <person name="Gilroy R."/>
            <person name="Ravi A."/>
            <person name="Getino M."/>
            <person name="Pursley I."/>
            <person name="Horton D.L."/>
            <person name="Alikhan N.F."/>
            <person name="Baker D."/>
            <person name="Gharbi K."/>
            <person name="Hall N."/>
            <person name="Watson M."/>
            <person name="Adriaenssens E.M."/>
            <person name="Foster-Nyarko E."/>
            <person name="Jarju S."/>
            <person name="Secka A."/>
            <person name="Antonio M."/>
            <person name="Oren A."/>
            <person name="Chaudhuri R.R."/>
            <person name="La Ragione R."/>
            <person name="Hildebrand F."/>
            <person name="Pallen M.J."/>
        </authorList>
    </citation>
    <scope>NUCLEOTIDE SEQUENCE</scope>
    <source>
        <strain evidence="4">ChiBcec18-1249</strain>
    </source>
</reference>
<dbReference type="AlphaFoldDB" id="A0A9D2LHX3"/>
<reference evidence="4" key="2">
    <citation type="submission" date="2021-04" db="EMBL/GenBank/DDBJ databases">
        <authorList>
            <person name="Gilroy R."/>
        </authorList>
    </citation>
    <scope>NUCLEOTIDE SEQUENCE</scope>
    <source>
        <strain evidence="4">ChiBcec18-1249</strain>
    </source>
</reference>
<gene>
    <name evidence="4" type="ORF">H9787_04935</name>
</gene>
<dbReference type="CDD" id="cd04301">
    <property type="entry name" value="NAT_SF"/>
    <property type="match status" value="1"/>
</dbReference>
<dbReference type="Proteomes" id="UP000823824">
    <property type="component" value="Unassembled WGS sequence"/>
</dbReference>
<keyword evidence="2 4" id="KW-0012">Acyltransferase</keyword>
<protein>
    <submittedName>
        <fullName evidence="4">GNAT family N-acetyltransferase</fullName>
        <ecNumber evidence="4">2.3.1.-</ecNumber>
    </submittedName>
</protein>
<dbReference type="SUPFAM" id="SSF55729">
    <property type="entry name" value="Acyl-CoA N-acyltransferases (Nat)"/>
    <property type="match status" value="1"/>
</dbReference>
<evidence type="ECO:0000256" key="2">
    <source>
        <dbReference type="ARBA" id="ARBA00023315"/>
    </source>
</evidence>
<feature type="domain" description="N-acetyltransferase" evidence="3">
    <location>
        <begin position="1"/>
        <end position="143"/>
    </location>
</feature>
<evidence type="ECO:0000256" key="1">
    <source>
        <dbReference type="ARBA" id="ARBA00022679"/>
    </source>
</evidence>
<evidence type="ECO:0000313" key="4">
    <source>
        <dbReference type="EMBL" id="HJB13037.1"/>
    </source>
</evidence>
<dbReference type="EMBL" id="DWZJ01000039">
    <property type="protein sequence ID" value="HJB13037.1"/>
    <property type="molecule type" value="Genomic_DNA"/>
</dbReference>
<dbReference type="InterPro" id="IPR016181">
    <property type="entry name" value="Acyl_CoA_acyltransferase"/>
</dbReference>
<dbReference type="PROSITE" id="PS51186">
    <property type="entry name" value="GNAT"/>
    <property type="match status" value="1"/>
</dbReference>
<name>A0A9D2LHX3_9FIRM</name>
<dbReference type="GO" id="GO:0016747">
    <property type="term" value="F:acyltransferase activity, transferring groups other than amino-acyl groups"/>
    <property type="evidence" value="ECO:0007669"/>
    <property type="project" value="InterPro"/>
</dbReference>
<organism evidence="4 5">
    <name type="scientific">Candidatus Oscillibacter excrementigallinarum</name>
    <dbReference type="NCBI Taxonomy" id="2838716"/>
    <lineage>
        <taxon>Bacteria</taxon>
        <taxon>Bacillati</taxon>
        <taxon>Bacillota</taxon>
        <taxon>Clostridia</taxon>
        <taxon>Eubacteriales</taxon>
        <taxon>Oscillospiraceae</taxon>
        <taxon>Oscillibacter</taxon>
    </lineage>
</organism>
<sequence length="147" mass="16754">MIRRPDTQDLDTVSAIWLDANREAHAFIPASYWLGHLEEVRAALAQAEVWVFADEARPELLGFVGLQGDYIAGIFVRREARSHGVGRQLLDHVKAGHPRLSLRVYEKNQRAAAFYRREGFRLLETGVDPETEEAELLLEWRRDGSGD</sequence>
<proteinExistence type="predicted"/>
<dbReference type="Pfam" id="PF13508">
    <property type="entry name" value="Acetyltransf_7"/>
    <property type="match status" value="1"/>
</dbReference>
<keyword evidence="1 4" id="KW-0808">Transferase</keyword>
<dbReference type="PANTHER" id="PTHR43800:SF1">
    <property type="entry name" value="PEPTIDYL-LYSINE N-ACETYLTRANSFERASE YJAB"/>
    <property type="match status" value="1"/>
</dbReference>
<evidence type="ECO:0000259" key="3">
    <source>
        <dbReference type="PROSITE" id="PS51186"/>
    </source>
</evidence>
<comment type="caution">
    <text evidence="4">The sequence shown here is derived from an EMBL/GenBank/DDBJ whole genome shotgun (WGS) entry which is preliminary data.</text>
</comment>